<evidence type="ECO:0000313" key="1">
    <source>
        <dbReference type="Proteomes" id="UP000035642"/>
    </source>
</evidence>
<proteinExistence type="predicted"/>
<sequence>MLEIETGKQQFEQIYFYGFRLGLSPAQTARSNNKVWDQERVNALRDVGFKNLVALNSTLKMMDGILVYPYAMDNDELKTLV</sequence>
<reference evidence="1" key="1">
    <citation type="submission" date="2012-09" db="EMBL/GenBank/DDBJ databases">
        <authorList>
            <person name="Martin A.A."/>
        </authorList>
    </citation>
    <scope>NUCLEOTIDE SEQUENCE</scope>
</reference>
<reference evidence="2" key="2">
    <citation type="submission" date="2017-02" db="UniProtKB">
        <authorList>
            <consortium name="WormBaseParasite"/>
        </authorList>
    </citation>
    <scope>IDENTIFICATION</scope>
</reference>
<keyword evidence="1" id="KW-1185">Reference proteome</keyword>
<accession>A0A0K0D384</accession>
<protein>
    <submittedName>
        <fullName evidence="2">DUF4332 domain-containing protein</fullName>
    </submittedName>
</protein>
<evidence type="ECO:0000313" key="2">
    <source>
        <dbReference type="WBParaSite" id="ACAC_0000452901-mRNA-1"/>
    </source>
</evidence>
<dbReference type="Proteomes" id="UP000035642">
    <property type="component" value="Unassembled WGS sequence"/>
</dbReference>
<name>A0A0K0D384_ANGCA</name>
<dbReference type="AlphaFoldDB" id="A0A0K0D384"/>
<dbReference type="WBParaSite" id="ACAC_0000452901-mRNA-1">
    <property type="protein sequence ID" value="ACAC_0000452901-mRNA-1"/>
    <property type="gene ID" value="ACAC_0000452901"/>
</dbReference>
<organism evidence="1 2">
    <name type="scientific">Angiostrongylus cantonensis</name>
    <name type="common">Rat lungworm</name>
    <dbReference type="NCBI Taxonomy" id="6313"/>
    <lineage>
        <taxon>Eukaryota</taxon>
        <taxon>Metazoa</taxon>
        <taxon>Ecdysozoa</taxon>
        <taxon>Nematoda</taxon>
        <taxon>Chromadorea</taxon>
        <taxon>Rhabditida</taxon>
        <taxon>Rhabditina</taxon>
        <taxon>Rhabditomorpha</taxon>
        <taxon>Strongyloidea</taxon>
        <taxon>Metastrongylidae</taxon>
        <taxon>Angiostrongylus</taxon>
    </lineage>
</organism>